<dbReference type="PATRIC" id="fig|161398.10.peg.99"/>
<dbReference type="OrthoDB" id="6308777at2"/>
<dbReference type="RefSeq" id="WP_058028419.1">
    <property type="nucleotide sequence ID" value="NZ_CP013187.1"/>
</dbReference>
<evidence type="ECO:0000313" key="3">
    <source>
        <dbReference type="Proteomes" id="UP000061457"/>
    </source>
</evidence>
<feature type="signal peptide" evidence="1">
    <location>
        <begin position="1"/>
        <end position="21"/>
    </location>
</feature>
<accession>A0A0S2JXD8</accession>
<dbReference type="KEGG" id="pphe:PP2015_97"/>
<evidence type="ECO:0008006" key="4">
    <source>
        <dbReference type="Google" id="ProtNLM"/>
    </source>
</evidence>
<protein>
    <recommendedName>
        <fullName evidence="4">Lipoprotein</fullName>
    </recommendedName>
</protein>
<reference evidence="2 3" key="1">
    <citation type="submission" date="2015-11" db="EMBL/GenBank/DDBJ databases">
        <authorList>
            <person name="Zhang Y."/>
            <person name="Guo Z."/>
        </authorList>
    </citation>
    <scope>NUCLEOTIDE SEQUENCE [LARGE SCALE GENOMIC DNA]</scope>
    <source>
        <strain evidence="2 3">KCTC 12086</strain>
    </source>
</reference>
<keyword evidence="1" id="KW-0732">Signal</keyword>
<evidence type="ECO:0000256" key="1">
    <source>
        <dbReference type="SAM" id="SignalP"/>
    </source>
</evidence>
<dbReference type="STRING" id="161398.PP2015_97"/>
<gene>
    <name evidence="2" type="ORF">PP2015_97</name>
</gene>
<organism evidence="2 3">
    <name type="scientific">Pseudoalteromonas phenolica</name>
    <dbReference type="NCBI Taxonomy" id="161398"/>
    <lineage>
        <taxon>Bacteria</taxon>
        <taxon>Pseudomonadati</taxon>
        <taxon>Pseudomonadota</taxon>
        <taxon>Gammaproteobacteria</taxon>
        <taxon>Alteromonadales</taxon>
        <taxon>Pseudoalteromonadaceae</taxon>
        <taxon>Pseudoalteromonas</taxon>
    </lineage>
</organism>
<dbReference type="EMBL" id="CP013187">
    <property type="protein sequence ID" value="ALO40625.1"/>
    <property type="molecule type" value="Genomic_DNA"/>
</dbReference>
<proteinExistence type="predicted"/>
<name>A0A0S2JXD8_9GAMM</name>
<keyword evidence="3" id="KW-1185">Reference proteome</keyword>
<dbReference type="Proteomes" id="UP000061457">
    <property type="component" value="Chromosome I"/>
</dbReference>
<evidence type="ECO:0000313" key="2">
    <source>
        <dbReference type="EMBL" id="ALO40625.1"/>
    </source>
</evidence>
<feature type="chain" id="PRO_5006600763" description="Lipoprotein" evidence="1">
    <location>
        <begin position="22"/>
        <end position="126"/>
    </location>
</feature>
<dbReference type="AlphaFoldDB" id="A0A0S2JXD8"/>
<sequence>MRYTFVTLLLGLTLLAGCTHTQPSKPIPAVIEYATPTMKAELQQAIVSLKGGIAPLLSDTAFINSSELLLEHGLSTDHSSNTAFGTNSFSIQRFVLQLREVGCVLFYTETSQFIILNSVPCHPMVE</sequence>
<dbReference type="PROSITE" id="PS51257">
    <property type="entry name" value="PROKAR_LIPOPROTEIN"/>
    <property type="match status" value="1"/>
</dbReference>